<dbReference type="GO" id="GO:0005634">
    <property type="term" value="C:nucleus"/>
    <property type="evidence" value="ECO:0007669"/>
    <property type="project" value="TreeGrafter"/>
</dbReference>
<dbReference type="RefSeq" id="XP_031341046.1">
    <property type="nucleotide sequence ID" value="XM_031485186.1"/>
</dbReference>
<dbReference type="InterPro" id="IPR050863">
    <property type="entry name" value="CenT-Element_Derived"/>
</dbReference>
<dbReference type="InterPro" id="IPR036397">
    <property type="entry name" value="RNaseH_sf"/>
</dbReference>
<dbReference type="Pfam" id="PF03184">
    <property type="entry name" value="DDE_1"/>
    <property type="match status" value="1"/>
</dbReference>
<reference evidence="2" key="1">
    <citation type="journal article" date="2016" name="Sci. Rep.">
        <title>Molecular characterization of firefly nuptial gifts: a multi-omics approach sheds light on postcopulatory sexual selection.</title>
        <authorList>
            <person name="Al-Wathiqui N."/>
            <person name="Fallon T.R."/>
            <person name="South A."/>
            <person name="Weng J.K."/>
            <person name="Lewis S.M."/>
        </authorList>
    </citation>
    <scope>NUCLEOTIDE SEQUENCE</scope>
</reference>
<dbReference type="GeneID" id="116169161"/>
<name>A0A1Y1JXB2_PHOPY</name>
<dbReference type="EMBL" id="GEZM01102049">
    <property type="protein sequence ID" value="JAV52025.1"/>
    <property type="molecule type" value="Transcribed_RNA"/>
</dbReference>
<protein>
    <recommendedName>
        <fullName evidence="1">DDE-1 domain-containing protein</fullName>
    </recommendedName>
</protein>
<dbReference type="EMBL" id="GEZM01102052">
    <property type="protein sequence ID" value="JAV52017.1"/>
    <property type="molecule type" value="Transcribed_RNA"/>
</dbReference>
<dbReference type="PANTHER" id="PTHR19303:SF71">
    <property type="entry name" value="ZINC FINGER PHD-TYPE DOMAIN-CONTAINING PROTEIN"/>
    <property type="match status" value="1"/>
</dbReference>
<sequence length="372" mass="42433">MEDPSRIFNGDESGFSLCPKTGKVLAPRGFKNVYSIKQGNEKEALTVLVTFNARGNICPPLVVFPYVRPPKTLINNMPENWVLGKSDSGWMKSDVFFEYICNDFNKWLTDNNIKRPIILFVDGHRSHLNIFLSEFCDKNGIILYALPPNTTHILQPADVSVFRPLKHEWKKTVRQWQSEQDVNTAVTKINFCQVFEQTLNKVDMEPCITNGFRKCGLFPLDPNNVDYTKCVKNELERKRHDVEPVEKISYEDTEAAKKVIKTLERKLKNSGIDTDIIYKAINNLSFDASNCGGARQEKKIHVISNITINKQDTIPDNLNNTFLLEIGTLVPMESLNIIPIDEIDVIALDNVPINELFEEPRQPGIQNVDKHV</sequence>
<dbReference type="KEGG" id="ppyr:116169161"/>
<proteinExistence type="predicted"/>
<dbReference type="OrthoDB" id="6768517at2759"/>
<evidence type="ECO:0000313" key="2">
    <source>
        <dbReference type="EMBL" id="JAV52025.1"/>
    </source>
</evidence>
<accession>A0A1Y1JXB2</accession>
<dbReference type="GO" id="GO:0003677">
    <property type="term" value="F:DNA binding"/>
    <property type="evidence" value="ECO:0007669"/>
    <property type="project" value="TreeGrafter"/>
</dbReference>
<feature type="domain" description="DDE-1" evidence="1">
    <location>
        <begin position="42"/>
        <end position="190"/>
    </location>
</feature>
<evidence type="ECO:0000259" key="1">
    <source>
        <dbReference type="Pfam" id="PF03184"/>
    </source>
</evidence>
<organism evidence="2">
    <name type="scientific">Photinus pyralis</name>
    <name type="common">Common eastern firefly</name>
    <name type="synonym">Lampyris pyralis</name>
    <dbReference type="NCBI Taxonomy" id="7054"/>
    <lineage>
        <taxon>Eukaryota</taxon>
        <taxon>Metazoa</taxon>
        <taxon>Ecdysozoa</taxon>
        <taxon>Arthropoda</taxon>
        <taxon>Hexapoda</taxon>
        <taxon>Insecta</taxon>
        <taxon>Pterygota</taxon>
        <taxon>Neoptera</taxon>
        <taxon>Endopterygota</taxon>
        <taxon>Coleoptera</taxon>
        <taxon>Polyphaga</taxon>
        <taxon>Elateriformia</taxon>
        <taxon>Elateroidea</taxon>
        <taxon>Lampyridae</taxon>
        <taxon>Lampyrinae</taxon>
        <taxon>Photinus</taxon>
    </lineage>
</organism>
<dbReference type="PANTHER" id="PTHR19303">
    <property type="entry name" value="TRANSPOSON"/>
    <property type="match status" value="1"/>
</dbReference>
<dbReference type="Gene3D" id="3.30.420.10">
    <property type="entry name" value="Ribonuclease H-like superfamily/Ribonuclease H"/>
    <property type="match status" value="1"/>
</dbReference>
<dbReference type="AlphaFoldDB" id="A0A1Y1JXB2"/>
<dbReference type="InterPro" id="IPR004875">
    <property type="entry name" value="DDE_SF_endonuclease_dom"/>
</dbReference>